<feature type="transmembrane region" description="Helical" evidence="1">
    <location>
        <begin position="182"/>
        <end position="202"/>
    </location>
</feature>
<dbReference type="PATRIC" id="fig|545.12.peg.2327"/>
<proteinExistence type="predicted"/>
<protein>
    <recommendedName>
        <fullName evidence="3">DUF979 domain-containing protein</fullName>
    </recommendedName>
</protein>
<evidence type="ECO:0008006" key="3">
    <source>
        <dbReference type="Google" id="ProtNLM"/>
    </source>
</evidence>
<keyword evidence="1" id="KW-1133">Transmembrane helix</keyword>
<feature type="transmembrane region" description="Helical" evidence="1">
    <location>
        <begin position="307"/>
        <end position="328"/>
    </location>
</feature>
<dbReference type="Pfam" id="PF06166">
    <property type="entry name" value="DUF979"/>
    <property type="match status" value="1"/>
</dbReference>
<dbReference type="EMBL" id="LK931336">
    <property type="protein sequence ID" value="CDZ84169.1"/>
    <property type="molecule type" value="Genomic_DNA"/>
</dbReference>
<dbReference type="InterPro" id="IPR009323">
    <property type="entry name" value="DUF979"/>
</dbReference>
<sequence>MNFQQSYLYWLAGVVLLIVAVMSWQDKANPRRLTTGLFWGVYGVLFLLGDWTYQLVGDKRMVNIAVGGAVVVMALIAGFGGVKLGSYHQRTREQREESASRLGNRLFYPALAIPVVTVIGVLMFNHVPGLQEALFGPGNHATLVTLFSMTAGSLIGLGMAIKMTHEKVHQPIQEARRLLDSIGWAFILPQILATLGLLFTVAGVGSGISYLTQEYLAVDSRFIAVAVYTIGMALLTMVMGNAFAAFPIVTAGIGIPILVLQHGGNPAVMAAIGMFSGYCGTLMTPMAANFNIVPAALLELPDKNAVIKAQVPTGIVLLLVNVFLMYFLMFL</sequence>
<feature type="transmembrane region" description="Helical" evidence="1">
    <location>
        <begin position="36"/>
        <end position="56"/>
    </location>
</feature>
<keyword evidence="1" id="KW-0812">Transmembrane</keyword>
<feature type="transmembrane region" description="Helical" evidence="1">
    <location>
        <begin position="140"/>
        <end position="161"/>
    </location>
</feature>
<dbReference type="AlphaFoldDB" id="A0A078LJ83"/>
<accession>A0A078LJ83</accession>
<feature type="transmembrane region" description="Helical" evidence="1">
    <location>
        <begin position="6"/>
        <end position="24"/>
    </location>
</feature>
<name>A0A078LJ83_CITKO</name>
<organism evidence="2">
    <name type="scientific">Citrobacter koseri</name>
    <name type="common">Citrobacter diversus</name>
    <dbReference type="NCBI Taxonomy" id="545"/>
    <lineage>
        <taxon>Bacteria</taxon>
        <taxon>Pseudomonadati</taxon>
        <taxon>Pseudomonadota</taxon>
        <taxon>Gammaproteobacteria</taxon>
        <taxon>Enterobacterales</taxon>
        <taxon>Enterobacteriaceae</taxon>
        <taxon>Citrobacter</taxon>
    </lineage>
</organism>
<evidence type="ECO:0000313" key="2">
    <source>
        <dbReference type="EMBL" id="CDZ84169.1"/>
    </source>
</evidence>
<evidence type="ECO:0000256" key="1">
    <source>
        <dbReference type="SAM" id="Phobius"/>
    </source>
</evidence>
<keyword evidence="1" id="KW-0472">Membrane</keyword>
<feature type="transmembrane region" description="Helical" evidence="1">
    <location>
        <begin position="106"/>
        <end position="128"/>
    </location>
</feature>
<feature type="transmembrane region" description="Helical" evidence="1">
    <location>
        <begin position="62"/>
        <end position="85"/>
    </location>
</feature>
<reference evidence="2" key="1">
    <citation type="submission" date="2014-06" db="EMBL/GenBank/DDBJ databases">
        <authorList>
            <person name="Urmite Genomes Urmite Genomes"/>
        </authorList>
    </citation>
    <scope>NUCLEOTIDE SEQUENCE</scope>
</reference>
<feature type="transmembrane region" description="Helical" evidence="1">
    <location>
        <begin position="222"/>
        <end position="255"/>
    </location>
</feature>
<gene>
    <name evidence="2" type="ORF">BN1086_02309</name>
</gene>